<dbReference type="WBParaSite" id="PTRK_0000525500.1">
    <property type="protein sequence ID" value="PTRK_0000525500.1"/>
    <property type="gene ID" value="PTRK_0000525500"/>
</dbReference>
<evidence type="ECO:0000313" key="2">
    <source>
        <dbReference type="Proteomes" id="UP000038045"/>
    </source>
</evidence>
<sequence length="138" mass="15740">MEQQKKIYKQIKDSSIKNRQTGGNGRNGNLKIDNGVGVNGRITKNNVYKNGRNNESNNKKVIILDGQVECEKINENVVNDKKIQNEKECQSLKIDDKIEESSKKDNILSNSVKKRTIQELINEARERKNMLIGANKKL</sequence>
<name>A0A0N4ZCK2_PARTI</name>
<evidence type="ECO:0000256" key="1">
    <source>
        <dbReference type="SAM" id="MobiDB-lite"/>
    </source>
</evidence>
<feature type="region of interest" description="Disordered" evidence="1">
    <location>
        <begin position="12"/>
        <end position="36"/>
    </location>
</feature>
<accession>A0A0N4ZCK2</accession>
<protein>
    <submittedName>
        <fullName evidence="3">Uncharacterized protein</fullName>
    </submittedName>
</protein>
<reference evidence="3" key="1">
    <citation type="submission" date="2017-02" db="UniProtKB">
        <authorList>
            <consortium name="WormBaseParasite"/>
        </authorList>
    </citation>
    <scope>IDENTIFICATION</scope>
</reference>
<proteinExistence type="predicted"/>
<dbReference type="Proteomes" id="UP000038045">
    <property type="component" value="Unplaced"/>
</dbReference>
<evidence type="ECO:0000313" key="3">
    <source>
        <dbReference type="WBParaSite" id="PTRK_0000525500.1"/>
    </source>
</evidence>
<dbReference type="AlphaFoldDB" id="A0A0N4ZCK2"/>
<keyword evidence="2" id="KW-1185">Reference proteome</keyword>
<organism evidence="2 3">
    <name type="scientific">Parastrongyloides trichosuri</name>
    <name type="common">Possum-specific nematode worm</name>
    <dbReference type="NCBI Taxonomy" id="131310"/>
    <lineage>
        <taxon>Eukaryota</taxon>
        <taxon>Metazoa</taxon>
        <taxon>Ecdysozoa</taxon>
        <taxon>Nematoda</taxon>
        <taxon>Chromadorea</taxon>
        <taxon>Rhabditida</taxon>
        <taxon>Tylenchina</taxon>
        <taxon>Panagrolaimomorpha</taxon>
        <taxon>Strongyloidoidea</taxon>
        <taxon>Strongyloididae</taxon>
        <taxon>Parastrongyloides</taxon>
    </lineage>
</organism>